<dbReference type="PROSITE" id="PS51029">
    <property type="entry name" value="MADF"/>
    <property type="match status" value="1"/>
</dbReference>
<dbReference type="AlphaFoldDB" id="A0A9P0H6J4"/>
<proteinExistence type="predicted"/>
<reference evidence="2" key="1">
    <citation type="submission" date="2022-01" db="EMBL/GenBank/DDBJ databases">
        <authorList>
            <person name="King R."/>
        </authorList>
    </citation>
    <scope>NUCLEOTIDE SEQUENCE</scope>
</reference>
<gene>
    <name evidence="2" type="ORF">NEZAVI_LOCUS6435</name>
</gene>
<evidence type="ECO:0000259" key="1">
    <source>
        <dbReference type="PROSITE" id="PS51029"/>
    </source>
</evidence>
<organism evidence="2 3">
    <name type="scientific">Nezara viridula</name>
    <name type="common">Southern green stink bug</name>
    <name type="synonym">Cimex viridulus</name>
    <dbReference type="NCBI Taxonomy" id="85310"/>
    <lineage>
        <taxon>Eukaryota</taxon>
        <taxon>Metazoa</taxon>
        <taxon>Ecdysozoa</taxon>
        <taxon>Arthropoda</taxon>
        <taxon>Hexapoda</taxon>
        <taxon>Insecta</taxon>
        <taxon>Pterygota</taxon>
        <taxon>Neoptera</taxon>
        <taxon>Paraneoptera</taxon>
        <taxon>Hemiptera</taxon>
        <taxon>Heteroptera</taxon>
        <taxon>Panheteroptera</taxon>
        <taxon>Pentatomomorpha</taxon>
        <taxon>Pentatomoidea</taxon>
        <taxon>Pentatomidae</taxon>
        <taxon>Pentatominae</taxon>
        <taxon>Nezara</taxon>
    </lineage>
</organism>
<dbReference type="PANTHER" id="PTHR21505:SF8">
    <property type="entry name" value="DPT-YFP REPRESSOR BY OVEREXPRESSION, ISOFORM D-RELATED"/>
    <property type="match status" value="1"/>
</dbReference>
<dbReference type="Pfam" id="PF10545">
    <property type="entry name" value="MADF_DNA_bdg"/>
    <property type="match status" value="1"/>
</dbReference>
<dbReference type="InterPro" id="IPR006578">
    <property type="entry name" value="MADF-dom"/>
</dbReference>
<dbReference type="EMBL" id="OV725079">
    <property type="protein sequence ID" value="CAH1396344.1"/>
    <property type="molecule type" value="Genomic_DNA"/>
</dbReference>
<sequence>MWSTENTLRLIDVFHNTPCLWNVLSDDYRDREKKKRCWNIIAQQFGVPVTDVEKKIHNLKTQFYREHKRVTKDRKNRGYPQTVSNWFAYKHLMFLHHRMKLIRKIGNHYDNEVPSLRKGWVPLKLLVPGVPCPQTVGDARARQPLGARCCRLVLVASFGNRALLHQHRLFPYLSLFSPLF</sequence>
<dbReference type="OrthoDB" id="8881252at2759"/>
<protein>
    <recommendedName>
        <fullName evidence="1">MADF domain-containing protein</fullName>
    </recommendedName>
</protein>
<dbReference type="SMART" id="SM00595">
    <property type="entry name" value="MADF"/>
    <property type="match status" value="1"/>
</dbReference>
<dbReference type="PANTHER" id="PTHR21505">
    <property type="entry name" value="MADF DOMAIN-CONTAINING PROTEIN-RELATED"/>
    <property type="match status" value="1"/>
</dbReference>
<name>A0A9P0H6J4_NEZVI</name>
<evidence type="ECO:0000313" key="2">
    <source>
        <dbReference type="EMBL" id="CAH1396344.1"/>
    </source>
</evidence>
<feature type="domain" description="MADF" evidence="1">
    <location>
        <begin position="9"/>
        <end position="100"/>
    </location>
</feature>
<keyword evidence="3" id="KW-1185">Reference proteome</keyword>
<dbReference type="Proteomes" id="UP001152798">
    <property type="component" value="Chromosome 3"/>
</dbReference>
<evidence type="ECO:0000313" key="3">
    <source>
        <dbReference type="Proteomes" id="UP001152798"/>
    </source>
</evidence>
<accession>A0A9P0H6J4</accession>